<evidence type="ECO:0000313" key="4">
    <source>
        <dbReference type="Proteomes" id="UP001152797"/>
    </source>
</evidence>
<gene>
    <name evidence="2" type="ORF">C1SCF055_LOCUS24945</name>
</gene>
<comment type="caution">
    <text evidence="2">The sequence shown here is derived from an EMBL/GenBank/DDBJ whole genome shotgun (WGS) entry which is preliminary data.</text>
</comment>
<sequence>ISVDAAEAPEDEEDVLAEVSVSEAEKKAEEEGNDPDAYAAAVKESADAVQGADGTGSDSSLGSKGTFVVWPFRSCIACCLKASFSTRSNVL</sequence>
<feature type="non-terminal residue" evidence="2">
    <location>
        <position position="91"/>
    </location>
</feature>
<feature type="compositionally biased region" description="Acidic residues" evidence="1">
    <location>
        <begin position="7"/>
        <end position="16"/>
    </location>
</feature>
<feature type="region of interest" description="Disordered" evidence="1">
    <location>
        <begin position="1"/>
        <end position="37"/>
    </location>
</feature>
<keyword evidence="4" id="KW-1185">Reference proteome</keyword>
<accession>A0A9P1CW37</accession>
<reference evidence="2" key="1">
    <citation type="submission" date="2022-10" db="EMBL/GenBank/DDBJ databases">
        <authorList>
            <person name="Chen Y."/>
            <person name="Dougan E. K."/>
            <person name="Chan C."/>
            <person name="Rhodes N."/>
            <person name="Thang M."/>
        </authorList>
    </citation>
    <scope>NUCLEOTIDE SEQUENCE</scope>
</reference>
<evidence type="ECO:0000313" key="2">
    <source>
        <dbReference type="EMBL" id="CAI3998668.1"/>
    </source>
</evidence>
<reference evidence="3 4" key="2">
    <citation type="submission" date="2024-05" db="EMBL/GenBank/DDBJ databases">
        <authorList>
            <person name="Chen Y."/>
            <person name="Shah S."/>
            <person name="Dougan E. K."/>
            <person name="Thang M."/>
            <person name="Chan C."/>
        </authorList>
    </citation>
    <scope>NUCLEOTIDE SEQUENCE [LARGE SCALE GENOMIC DNA]</scope>
</reference>
<proteinExistence type="predicted"/>
<organism evidence="2">
    <name type="scientific">Cladocopium goreaui</name>
    <dbReference type="NCBI Taxonomy" id="2562237"/>
    <lineage>
        <taxon>Eukaryota</taxon>
        <taxon>Sar</taxon>
        <taxon>Alveolata</taxon>
        <taxon>Dinophyceae</taxon>
        <taxon>Suessiales</taxon>
        <taxon>Symbiodiniaceae</taxon>
        <taxon>Cladocopium</taxon>
    </lineage>
</organism>
<evidence type="ECO:0000313" key="3">
    <source>
        <dbReference type="EMBL" id="CAL4785980.1"/>
    </source>
</evidence>
<evidence type="ECO:0000256" key="1">
    <source>
        <dbReference type="SAM" id="MobiDB-lite"/>
    </source>
</evidence>
<feature type="region of interest" description="Disordered" evidence="1">
    <location>
        <begin position="43"/>
        <end position="62"/>
    </location>
</feature>
<dbReference type="AlphaFoldDB" id="A0A9P1CW37"/>
<name>A0A9P1CW37_9DINO</name>
<dbReference type="EMBL" id="CAMXCT010002522">
    <property type="protein sequence ID" value="CAI3998668.1"/>
    <property type="molecule type" value="Genomic_DNA"/>
</dbReference>
<protein>
    <submittedName>
        <fullName evidence="3">Vegetative incompatibility protein HET-E-1</fullName>
    </submittedName>
</protein>
<dbReference type="Proteomes" id="UP001152797">
    <property type="component" value="Unassembled WGS sequence"/>
</dbReference>
<dbReference type="EMBL" id="CAMXCT020002522">
    <property type="protein sequence ID" value="CAL1152043.1"/>
    <property type="molecule type" value="Genomic_DNA"/>
</dbReference>
<dbReference type="EMBL" id="CAMXCT030002522">
    <property type="protein sequence ID" value="CAL4785980.1"/>
    <property type="molecule type" value="Genomic_DNA"/>
</dbReference>